<evidence type="ECO:0000313" key="2">
    <source>
        <dbReference type="EMBL" id="MEJ8825726.1"/>
    </source>
</evidence>
<gene>
    <name evidence="2" type="ORF">WKW80_27470</name>
</gene>
<name>A0ABU8W8W5_9BURK</name>
<protein>
    <submittedName>
        <fullName evidence="2">GAF domain-containing protein</fullName>
    </submittedName>
</protein>
<reference evidence="2 3" key="1">
    <citation type="submission" date="2024-03" db="EMBL/GenBank/DDBJ databases">
        <title>Novel species of the genus Variovorax.</title>
        <authorList>
            <person name="Liu Q."/>
            <person name="Xin Y.-H."/>
        </authorList>
    </citation>
    <scope>NUCLEOTIDE SEQUENCE [LARGE SCALE GENOMIC DNA]</scope>
    <source>
        <strain evidence="2 3">KACC 18501</strain>
    </source>
</reference>
<feature type="domain" description="GAF" evidence="1">
    <location>
        <begin position="91"/>
        <end position="165"/>
    </location>
</feature>
<dbReference type="InterPro" id="IPR003018">
    <property type="entry name" value="GAF"/>
</dbReference>
<organism evidence="2 3">
    <name type="scientific">Variovorax humicola</name>
    <dbReference type="NCBI Taxonomy" id="1769758"/>
    <lineage>
        <taxon>Bacteria</taxon>
        <taxon>Pseudomonadati</taxon>
        <taxon>Pseudomonadota</taxon>
        <taxon>Betaproteobacteria</taxon>
        <taxon>Burkholderiales</taxon>
        <taxon>Comamonadaceae</taxon>
        <taxon>Variovorax</taxon>
    </lineage>
</organism>
<keyword evidence="3" id="KW-1185">Reference proteome</keyword>
<dbReference type="SUPFAM" id="SSF55781">
    <property type="entry name" value="GAF domain-like"/>
    <property type="match status" value="1"/>
</dbReference>
<sequence length="189" mass="20961">MPTANASTLTSLIANLLDTLADTRSAEDALLEVDLRRRQIAGESVFSIQQNVTTGRDPADEIRLRRLYSSVADDYPVNGAKRKTLTPWTECLFLQGRVFVAEGSGALARHFDDFDQMRPYGLQSVINVPLLQGNLCYATFNVFGTRPRWRQHEVLGIRLLALAAARWVPAAPGLAYRFTGVPLTHSMEA</sequence>
<evidence type="ECO:0000259" key="1">
    <source>
        <dbReference type="Pfam" id="PF01590"/>
    </source>
</evidence>
<comment type="caution">
    <text evidence="2">The sequence shown here is derived from an EMBL/GenBank/DDBJ whole genome shotgun (WGS) entry which is preliminary data.</text>
</comment>
<dbReference type="RefSeq" id="WP_340366760.1">
    <property type="nucleotide sequence ID" value="NZ_JBBKZV010000025.1"/>
</dbReference>
<dbReference type="Proteomes" id="UP001363010">
    <property type="component" value="Unassembled WGS sequence"/>
</dbReference>
<evidence type="ECO:0000313" key="3">
    <source>
        <dbReference type="Proteomes" id="UP001363010"/>
    </source>
</evidence>
<dbReference type="EMBL" id="JBBKZV010000025">
    <property type="protein sequence ID" value="MEJ8825726.1"/>
    <property type="molecule type" value="Genomic_DNA"/>
</dbReference>
<accession>A0ABU8W8W5</accession>
<proteinExistence type="predicted"/>
<dbReference type="Pfam" id="PF01590">
    <property type="entry name" value="GAF"/>
    <property type="match status" value="1"/>
</dbReference>